<protein>
    <submittedName>
        <fullName evidence="1">Uncharacterized protein</fullName>
    </submittedName>
</protein>
<organism evidence="1 2">
    <name type="scientific">Caerostris extrusa</name>
    <name type="common">Bark spider</name>
    <name type="synonym">Caerostris bankana</name>
    <dbReference type="NCBI Taxonomy" id="172846"/>
    <lineage>
        <taxon>Eukaryota</taxon>
        <taxon>Metazoa</taxon>
        <taxon>Ecdysozoa</taxon>
        <taxon>Arthropoda</taxon>
        <taxon>Chelicerata</taxon>
        <taxon>Arachnida</taxon>
        <taxon>Araneae</taxon>
        <taxon>Araneomorphae</taxon>
        <taxon>Entelegynae</taxon>
        <taxon>Araneoidea</taxon>
        <taxon>Araneidae</taxon>
        <taxon>Caerostris</taxon>
    </lineage>
</organism>
<reference evidence="1 2" key="1">
    <citation type="submission" date="2021-06" db="EMBL/GenBank/DDBJ databases">
        <title>Caerostris extrusa draft genome.</title>
        <authorList>
            <person name="Kono N."/>
            <person name="Arakawa K."/>
        </authorList>
    </citation>
    <scope>NUCLEOTIDE SEQUENCE [LARGE SCALE GENOMIC DNA]</scope>
</reference>
<keyword evidence="2" id="KW-1185">Reference proteome</keyword>
<evidence type="ECO:0000313" key="2">
    <source>
        <dbReference type="Proteomes" id="UP001054945"/>
    </source>
</evidence>
<feature type="non-terminal residue" evidence="1">
    <location>
        <position position="32"/>
    </location>
</feature>
<evidence type="ECO:0000313" key="1">
    <source>
        <dbReference type="EMBL" id="GIY59496.1"/>
    </source>
</evidence>
<accession>A0AAV4UNR6</accession>
<dbReference type="EMBL" id="BPLR01013210">
    <property type="protein sequence ID" value="GIY59496.1"/>
    <property type="molecule type" value="Genomic_DNA"/>
</dbReference>
<gene>
    <name evidence="1" type="ORF">CEXT_40171</name>
</gene>
<name>A0AAV4UNR6_CAEEX</name>
<proteinExistence type="predicted"/>
<dbReference type="Proteomes" id="UP001054945">
    <property type="component" value="Unassembled WGS sequence"/>
</dbReference>
<comment type="caution">
    <text evidence="1">The sequence shown here is derived from an EMBL/GenBank/DDBJ whole genome shotgun (WGS) entry which is preliminary data.</text>
</comment>
<sequence>MDACVCGTLGSLKSQMQEFESEALSADFGTQD</sequence>
<dbReference type="AlphaFoldDB" id="A0AAV4UNR6"/>